<dbReference type="AlphaFoldDB" id="A0A0D2MQ62"/>
<dbReference type="OrthoDB" id="6612291at2759"/>
<keyword evidence="13" id="KW-1185">Reference proteome</keyword>
<feature type="transmembrane region" description="Helical" evidence="10">
    <location>
        <begin position="125"/>
        <end position="146"/>
    </location>
</feature>
<feature type="transmembrane region" description="Helical" evidence="10">
    <location>
        <begin position="38"/>
        <end position="61"/>
    </location>
</feature>
<evidence type="ECO:0000256" key="10">
    <source>
        <dbReference type="SAM" id="Phobius"/>
    </source>
</evidence>
<accession>A0A0D2MQ62</accession>
<dbReference type="STRING" id="145388.A0A0D2MQ62"/>
<dbReference type="Pfam" id="PF00083">
    <property type="entry name" value="Sugar_tr"/>
    <property type="match status" value="1"/>
</dbReference>
<evidence type="ECO:0000256" key="9">
    <source>
        <dbReference type="RuleBase" id="RU003346"/>
    </source>
</evidence>
<feature type="transmembrane region" description="Helical" evidence="10">
    <location>
        <begin position="258"/>
        <end position="281"/>
    </location>
</feature>
<dbReference type="GO" id="GO:0015145">
    <property type="term" value="F:monosaccharide transmembrane transporter activity"/>
    <property type="evidence" value="ECO:0007669"/>
    <property type="project" value="InterPro"/>
</dbReference>
<evidence type="ECO:0000256" key="1">
    <source>
        <dbReference type="ARBA" id="ARBA00004141"/>
    </source>
</evidence>
<dbReference type="PANTHER" id="PTHR23500">
    <property type="entry name" value="SOLUTE CARRIER FAMILY 2, FACILITATED GLUCOSE TRANSPORTER"/>
    <property type="match status" value="1"/>
</dbReference>
<comment type="subcellular location">
    <subcellularLocation>
        <location evidence="1">Membrane</location>
        <topology evidence="1">Multi-pass membrane protein</topology>
    </subcellularLocation>
</comment>
<dbReference type="PROSITE" id="PS00216">
    <property type="entry name" value="SUGAR_TRANSPORT_1"/>
    <property type="match status" value="1"/>
</dbReference>
<dbReference type="InterPro" id="IPR045262">
    <property type="entry name" value="STP/PLT_plant"/>
</dbReference>
<evidence type="ECO:0000313" key="13">
    <source>
        <dbReference type="Proteomes" id="UP000054498"/>
    </source>
</evidence>
<evidence type="ECO:0000256" key="2">
    <source>
        <dbReference type="ARBA" id="ARBA00010992"/>
    </source>
</evidence>
<protein>
    <recommendedName>
        <fullName evidence="11">Major facilitator superfamily (MFS) profile domain-containing protein</fullName>
    </recommendedName>
</protein>
<organism evidence="12 13">
    <name type="scientific">Monoraphidium neglectum</name>
    <dbReference type="NCBI Taxonomy" id="145388"/>
    <lineage>
        <taxon>Eukaryota</taxon>
        <taxon>Viridiplantae</taxon>
        <taxon>Chlorophyta</taxon>
        <taxon>core chlorophytes</taxon>
        <taxon>Chlorophyceae</taxon>
        <taxon>CS clade</taxon>
        <taxon>Sphaeropleales</taxon>
        <taxon>Selenastraceae</taxon>
        <taxon>Monoraphidium</taxon>
    </lineage>
</organism>
<evidence type="ECO:0000313" key="12">
    <source>
        <dbReference type="EMBL" id="KIZ04805.1"/>
    </source>
</evidence>
<evidence type="ECO:0000256" key="6">
    <source>
        <dbReference type="ARBA" id="ARBA00022847"/>
    </source>
</evidence>
<dbReference type="RefSeq" id="XP_013903824.1">
    <property type="nucleotide sequence ID" value="XM_014048370.1"/>
</dbReference>
<dbReference type="Proteomes" id="UP000054498">
    <property type="component" value="Unassembled WGS sequence"/>
</dbReference>
<dbReference type="Gene3D" id="1.20.1250.20">
    <property type="entry name" value="MFS general substrate transporter like domains"/>
    <property type="match status" value="1"/>
</dbReference>
<dbReference type="PRINTS" id="PR00171">
    <property type="entry name" value="SUGRTRNSPORT"/>
</dbReference>
<feature type="transmembrane region" description="Helical" evidence="10">
    <location>
        <begin position="188"/>
        <end position="210"/>
    </location>
</feature>
<gene>
    <name evidence="12" type="ORF">MNEG_3158</name>
</gene>
<feature type="domain" description="Major facilitator superfamily (MFS) profile" evidence="11">
    <location>
        <begin position="1"/>
        <end position="312"/>
    </location>
</feature>
<keyword evidence="7 10" id="KW-1133">Transmembrane helix</keyword>
<dbReference type="InterPro" id="IPR005829">
    <property type="entry name" value="Sugar_transporter_CS"/>
</dbReference>
<feature type="transmembrane region" description="Helical" evidence="10">
    <location>
        <begin position="12"/>
        <end position="32"/>
    </location>
</feature>
<keyword evidence="6" id="KW-0769">Symport</keyword>
<feature type="transmembrane region" description="Helical" evidence="10">
    <location>
        <begin position="222"/>
        <end position="246"/>
    </location>
</feature>
<keyword evidence="3 9" id="KW-0813">Transport</keyword>
<evidence type="ECO:0000256" key="5">
    <source>
        <dbReference type="ARBA" id="ARBA00022692"/>
    </source>
</evidence>
<evidence type="ECO:0000259" key="11">
    <source>
        <dbReference type="PROSITE" id="PS50850"/>
    </source>
</evidence>
<reference evidence="12 13" key="1">
    <citation type="journal article" date="2013" name="BMC Genomics">
        <title>Reconstruction of the lipid metabolism for the microalga Monoraphidium neglectum from its genome sequence reveals characteristics suitable for biofuel production.</title>
        <authorList>
            <person name="Bogen C."/>
            <person name="Al-Dilaimi A."/>
            <person name="Albersmeier A."/>
            <person name="Wichmann J."/>
            <person name="Grundmann M."/>
            <person name="Rupp O."/>
            <person name="Lauersen K.J."/>
            <person name="Blifernez-Klassen O."/>
            <person name="Kalinowski J."/>
            <person name="Goesmann A."/>
            <person name="Mussgnug J.H."/>
            <person name="Kruse O."/>
        </authorList>
    </citation>
    <scope>NUCLEOTIDE SEQUENCE [LARGE SCALE GENOMIC DNA]</scope>
    <source>
        <strain evidence="12 13">SAG 48.87</strain>
    </source>
</reference>
<dbReference type="CDD" id="cd17361">
    <property type="entry name" value="MFS_STP"/>
    <property type="match status" value="1"/>
</dbReference>
<dbReference type="GO" id="GO:0015293">
    <property type="term" value="F:symporter activity"/>
    <property type="evidence" value="ECO:0007669"/>
    <property type="project" value="UniProtKB-KW"/>
</dbReference>
<dbReference type="GO" id="GO:0016020">
    <property type="term" value="C:membrane"/>
    <property type="evidence" value="ECO:0007669"/>
    <property type="project" value="UniProtKB-SubCell"/>
</dbReference>
<proteinExistence type="inferred from homology"/>
<dbReference type="SUPFAM" id="SSF103473">
    <property type="entry name" value="MFS general substrate transporter"/>
    <property type="match status" value="1"/>
</dbReference>
<dbReference type="KEGG" id="mng:MNEG_3158"/>
<feature type="transmembrane region" description="Helical" evidence="10">
    <location>
        <begin position="158"/>
        <end position="181"/>
    </location>
</feature>
<evidence type="ECO:0000256" key="3">
    <source>
        <dbReference type="ARBA" id="ARBA00022448"/>
    </source>
</evidence>
<dbReference type="GeneID" id="25736036"/>
<comment type="similarity">
    <text evidence="2 9">Belongs to the major facilitator superfamily. Sugar transporter (TC 2.A.1.1) family.</text>
</comment>
<dbReference type="PANTHER" id="PTHR23500:SF574">
    <property type="entry name" value="SUGAR TRANSPORT PROTEIN 1"/>
    <property type="match status" value="1"/>
</dbReference>
<sequence length="355" mass="38807">MAPHNARGSLNIMFQLAVTIGILAAQLINYGTQYLRPYGWRVSLAMGAVPALLLTFGAIILPDTPNSLVLRGHKEEGRRVLQRVRGTSHVDVEFEDICEAVNVASTIKNPYRTILRRRYWPQLSITMLIPIFQQLTGINAIMFYAPQLFQATGASTNAALMASVVTGCVNVISTIVAIVAVDKLGRKFLFIQGGAQMIACEIAVGILIHFNFMNPGNTSMSAAIVALICIYVAGFAWSWGPLGWLVPSEIQPLETRAAGMGIATLCNFLFTFLIGQIFLTMLCSLKFGTFFLFAGFVLLMTAFVIFCVPETKGVPIEELNEVIMQKHWLWSRIVKDAPKGDNNVVITSTGGKGVV</sequence>
<dbReference type="InterPro" id="IPR036259">
    <property type="entry name" value="MFS_trans_sf"/>
</dbReference>
<dbReference type="InterPro" id="IPR003663">
    <property type="entry name" value="Sugar/inositol_transpt"/>
</dbReference>
<feature type="transmembrane region" description="Helical" evidence="10">
    <location>
        <begin position="287"/>
        <end position="308"/>
    </location>
</feature>
<evidence type="ECO:0000256" key="7">
    <source>
        <dbReference type="ARBA" id="ARBA00022989"/>
    </source>
</evidence>
<evidence type="ECO:0000256" key="8">
    <source>
        <dbReference type="ARBA" id="ARBA00023136"/>
    </source>
</evidence>
<dbReference type="InterPro" id="IPR020846">
    <property type="entry name" value="MFS_dom"/>
</dbReference>
<keyword evidence="8 10" id="KW-0472">Membrane</keyword>
<dbReference type="PROSITE" id="PS50850">
    <property type="entry name" value="MFS"/>
    <property type="match status" value="1"/>
</dbReference>
<evidence type="ECO:0000256" key="4">
    <source>
        <dbReference type="ARBA" id="ARBA00022597"/>
    </source>
</evidence>
<keyword evidence="5 10" id="KW-0812">Transmembrane</keyword>
<name>A0A0D2MQ62_9CHLO</name>
<dbReference type="InterPro" id="IPR044778">
    <property type="entry name" value="MFS_STP/MST-like_plant"/>
</dbReference>
<dbReference type="NCBIfam" id="TIGR00879">
    <property type="entry name" value="SP"/>
    <property type="match status" value="1"/>
</dbReference>
<dbReference type="InterPro" id="IPR005828">
    <property type="entry name" value="MFS_sugar_transport-like"/>
</dbReference>
<keyword evidence="4" id="KW-0762">Sugar transport</keyword>
<dbReference type="EMBL" id="KK100604">
    <property type="protein sequence ID" value="KIZ04805.1"/>
    <property type="molecule type" value="Genomic_DNA"/>
</dbReference>